<dbReference type="OrthoDB" id="176403at2"/>
<gene>
    <name evidence="2" type="primary">spsA</name>
    <name evidence="2" type="ORF">CLMAG_07470</name>
</gene>
<accession>A0A161XGG9</accession>
<reference evidence="2 3" key="1">
    <citation type="submission" date="2016-04" db="EMBL/GenBank/DDBJ databases">
        <title>Genome sequence of Clostridium magnum DSM 2767.</title>
        <authorList>
            <person name="Poehlein A."/>
            <person name="Uhlig R."/>
            <person name="Fischer R."/>
            <person name="Bahl H."/>
            <person name="Daniel R."/>
        </authorList>
    </citation>
    <scope>NUCLEOTIDE SEQUENCE [LARGE SCALE GENOMIC DNA]</scope>
    <source>
        <strain evidence="2 3">DSM 2767</strain>
    </source>
</reference>
<dbReference type="RefSeq" id="WP_066618057.1">
    <property type="nucleotide sequence ID" value="NZ_FQXL01000012.1"/>
</dbReference>
<organism evidence="2 3">
    <name type="scientific">Clostridium magnum DSM 2767</name>
    <dbReference type="NCBI Taxonomy" id="1121326"/>
    <lineage>
        <taxon>Bacteria</taxon>
        <taxon>Bacillati</taxon>
        <taxon>Bacillota</taxon>
        <taxon>Clostridia</taxon>
        <taxon>Eubacteriales</taxon>
        <taxon>Clostridiaceae</taxon>
        <taxon>Clostridium</taxon>
    </lineage>
</organism>
<dbReference type="CDD" id="cd00761">
    <property type="entry name" value="Glyco_tranf_GTA_type"/>
    <property type="match status" value="1"/>
</dbReference>
<dbReference type="GO" id="GO:0016758">
    <property type="term" value="F:hexosyltransferase activity"/>
    <property type="evidence" value="ECO:0007669"/>
    <property type="project" value="UniProtKB-ARBA"/>
</dbReference>
<dbReference type="SUPFAM" id="SSF53448">
    <property type="entry name" value="Nucleotide-diphospho-sugar transferases"/>
    <property type="match status" value="1"/>
</dbReference>
<dbReference type="Pfam" id="PF00535">
    <property type="entry name" value="Glycos_transf_2"/>
    <property type="match status" value="1"/>
</dbReference>
<dbReference type="Proteomes" id="UP000076603">
    <property type="component" value="Unassembled WGS sequence"/>
</dbReference>
<evidence type="ECO:0000259" key="1">
    <source>
        <dbReference type="Pfam" id="PF00535"/>
    </source>
</evidence>
<proteinExistence type="predicted"/>
<dbReference type="PATRIC" id="fig|1121326.3.peg.704"/>
<protein>
    <submittedName>
        <fullName evidence="2">Spore coat polysaccharide biosynthesis protein SpsA</fullName>
    </submittedName>
</protein>
<keyword evidence="3" id="KW-1185">Reference proteome</keyword>
<comment type="caution">
    <text evidence="2">The sequence shown here is derived from an EMBL/GenBank/DDBJ whole genome shotgun (WGS) entry which is preliminary data.</text>
</comment>
<dbReference type="AlphaFoldDB" id="A0A161XGG9"/>
<feature type="domain" description="Glycosyltransferase 2-like" evidence="1">
    <location>
        <begin position="12"/>
        <end position="154"/>
    </location>
</feature>
<dbReference type="Gene3D" id="3.90.550.10">
    <property type="entry name" value="Spore Coat Polysaccharide Biosynthesis Protein SpsA, Chain A"/>
    <property type="match status" value="1"/>
</dbReference>
<dbReference type="InterPro" id="IPR001173">
    <property type="entry name" value="Glyco_trans_2-like"/>
</dbReference>
<name>A0A161XGG9_9CLOT</name>
<evidence type="ECO:0000313" key="2">
    <source>
        <dbReference type="EMBL" id="KZL93696.1"/>
    </source>
</evidence>
<evidence type="ECO:0000313" key="3">
    <source>
        <dbReference type="Proteomes" id="UP000076603"/>
    </source>
</evidence>
<dbReference type="PANTHER" id="PTHR22916:SF3">
    <property type="entry name" value="UDP-GLCNAC:BETAGAL BETA-1,3-N-ACETYLGLUCOSAMINYLTRANSFERASE-LIKE PROTEIN 1"/>
    <property type="match status" value="1"/>
</dbReference>
<sequence length="257" mass="29452">MDLDNEKYPLVSILISSYNRPDFIQIALNSALQQTYKNIEIIICDDSTNDEVKKMIQPYLEKYKSVKYYNNGGPLGNYGAKNSNKCLSLASGEYINYLNDDDIFYPKKVELMVEYLKDKDIMLVTSHRNLIDSKGRVLPDNEVTVTITNKNSVYDGKEIGARMLRTRRNFIGEPTAVLFRKKDIEGYGVFMGRQYQCIPDMAMWLTLLQKGNCAYIVDTLCAIRKHGGRSIFNQKLRKIGLAEMKHLLEDGRKAGFI</sequence>
<dbReference type="PANTHER" id="PTHR22916">
    <property type="entry name" value="GLYCOSYLTRANSFERASE"/>
    <property type="match status" value="1"/>
</dbReference>
<dbReference type="InterPro" id="IPR029044">
    <property type="entry name" value="Nucleotide-diphossugar_trans"/>
</dbReference>
<dbReference type="EMBL" id="LWAE01000001">
    <property type="protein sequence ID" value="KZL93696.1"/>
    <property type="molecule type" value="Genomic_DNA"/>
</dbReference>
<dbReference type="STRING" id="1121326.CLMAG_07470"/>